<evidence type="ECO:0000256" key="6">
    <source>
        <dbReference type="SAM" id="SignalP"/>
    </source>
</evidence>
<dbReference type="OrthoDB" id="3589857at2759"/>
<dbReference type="Pfam" id="PF05577">
    <property type="entry name" value="Peptidase_S28"/>
    <property type="match status" value="1"/>
</dbReference>
<feature type="signal peptide" evidence="6">
    <location>
        <begin position="1"/>
        <end position="20"/>
    </location>
</feature>
<dbReference type="InterPro" id="IPR029058">
    <property type="entry name" value="AB_hydrolase_fold"/>
</dbReference>
<evidence type="ECO:0000313" key="8">
    <source>
        <dbReference type="Proteomes" id="UP000184330"/>
    </source>
</evidence>
<dbReference type="AlphaFoldDB" id="A0A1L7XYH7"/>
<gene>
    <name evidence="7" type="ORF">PAC_19917</name>
</gene>
<protein>
    <submittedName>
        <fullName evidence="7">Uncharacterized protein</fullName>
    </submittedName>
</protein>
<accession>A0A1L7XYH7</accession>
<name>A0A1L7XYH7_9HELO</name>
<dbReference type="GO" id="GO:0006508">
    <property type="term" value="P:proteolysis"/>
    <property type="evidence" value="ECO:0007669"/>
    <property type="project" value="UniProtKB-KW"/>
</dbReference>
<comment type="similarity">
    <text evidence="1">Belongs to the peptidase S28 family.</text>
</comment>
<dbReference type="PANTHER" id="PTHR11010">
    <property type="entry name" value="PROTEASE S28 PRO-X CARBOXYPEPTIDASE-RELATED"/>
    <property type="match status" value="1"/>
</dbReference>
<dbReference type="EMBL" id="FJOG01000089">
    <property type="protein sequence ID" value="CZR70016.1"/>
    <property type="molecule type" value="Genomic_DNA"/>
</dbReference>
<evidence type="ECO:0000256" key="3">
    <source>
        <dbReference type="ARBA" id="ARBA00022729"/>
    </source>
</evidence>
<evidence type="ECO:0000256" key="1">
    <source>
        <dbReference type="ARBA" id="ARBA00011079"/>
    </source>
</evidence>
<evidence type="ECO:0000313" key="7">
    <source>
        <dbReference type="EMBL" id="CZR70016.1"/>
    </source>
</evidence>
<dbReference type="Proteomes" id="UP000184330">
    <property type="component" value="Unassembled WGS sequence"/>
</dbReference>
<dbReference type="STRING" id="576137.A0A1L7XYH7"/>
<evidence type="ECO:0000256" key="2">
    <source>
        <dbReference type="ARBA" id="ARBA00022670"/>
    </source>
</evidence>
<feature type="chain" id="PRO_5009875334" evidence="6">
    <location>
        <begin position="21"/>
        <end position="219"/>
    </location>
</feature>
<reference evidence="7 8" key="1">
    <citation type="submission" date="2016-03" db="EMBL/GenBank/DDBJ databases">
        <authorList>
            <person name="Ploux O."/>
        </authorList>
    </citation>
    <scope>NUCLEOTIDE SEQUENCE [LARGE SCALE GENOMIC DNA]</scope>
    <source>
        <strain evidence="7 8">UAMH 11012</strain>
    </source>
</reference>
<proteinExistence type="inferred from homology"/>
<evidence type="ECO:0000256" key="4">
    <source>
        <dbReference type="ARBA" id="ARBA00022801"/>
    </source>
</evidence>
<dbReference type="PANTHER" id="PTHR11010:SF38">
    <property type="entry name" value="LYSOSOMAL PRO-X CARBOXYPEPTIDASE"/>
    <property type="match status" value="1"/>
</dbReference>
<dbReference type="GO" id="GO:0008239">
    <property type="term" value="F:dipeptidyl-peptidase activity"/>
    <property type="evidence" value="ECO:0007669"/>
    <property type="project" value="TreeGrafter"/>
</dbReference>
<dbReference type="Gene3D" id="3.40.50.1820">
    <property type="entry name" value="alpha/beta hydrolase"/>
    <property type="match status" value="1"/>
</dbReference>
<organism evidence="7 8">
    <name type="scientific">Phialocephala subalpina</name>
    <dbReference type="NCBI Taxonomy" id="576137"/>
    <lineage>
        <taxon>Eukaryota</taxon>
        <taxon>Fungi</taxon>
        <taxon>Dikarya</taxon>
        <taxon>Ascomycota</taxon>
        <taxon>Pezizomycotina</taxon>
        <taxon>Leotiomycetes</taxon>
        <taxon>Helotiales</taxon>
        <taxon>Mollisiaceae</taxon>
        <taxon>Phialocephala</taxon>
        <taxon>Phialocephala fortinii species complex</taxon>
    </lineage>
</organism>
<keyword evidence="2" id="KW-0645">Protease</keyword>
<keyword evidence="4" id="KW-0378">Hydrolase</keyword>
<evidence type="ECO:0000256" key="5">
    <source>
        <dbReference type="ARBA" id="ARBA00023180"/>
    </source>
</evidence>
<keyword evidence="3 6" id="KW-0732">Signal</keyword>
<dbReference type="GO" id="GO:0070008">
    <property type="term" value="F:serine-type exopeptidase activity"/>
    <property type="evidence" value="ECO:0007669"/>
    <property type="project" value="InterPro"/>
</dbReference>
<sequence>MLLQSIITALTVFGSILVQAIPALQLRQSAPPKSPPDFAIQQTLNISTGNPSKCAAGIRYFLQPIDHATYDGTVGDGSTFYQQFEVIDKYFKPRGLILFFQSTENANMVCLEQLAGPAWAAGLGALVVVLEHRYFGISCPYRLNYTEMATWPVPLLKPLTLDNVLLDSVTFYPGQPTMEDSRVYLVQGAGHTADIIMEDPADSDGLKEARGAYLETMKA</sequence>
<dbReference type="InterPro" id="IPR008758">
    <property type="entry name" value="Peptidase_S28"/>
</dbReference>
<keyword evidence="5" id="KW-0325">Glycoprotein</keyword>
<keyword evidence="8" id="KW-1185">Reference proteome</keyword>